<feature type="region of interest" description="Disordered" evidence="1">
    <location>
        <begin position="49"/>
        <end position="92"/>
    </location>
</feature>
<reference evidence="3 6" key="1">
    <citation type="submission" date="2021-01" db="EMBL/GenBank/DDBJ databases">
        <title>Sequencing the genomes of 1000 actinobacteria strains.</title>
        <authorList>
            <person name="Klenk H.-P."/>
        </authorList>
    </citation>
    <scope>NUCLEOTIDE SEQUENCE [LARGE SCALE GENOMIC DNA]</scope>
    <source>
        <strain evidence="3 6">DSM 44581</strain>
    </source>
</reference>
<evidence type="ECO:0000259" key="2">
    <source>
        <dbReference type="Pfam" id="PF21527"/>
    </source>
</evidence>
<dbReference type="RefSeq" id="WP_204845374.1">
    <property type="nucleotide sequence ID" value="NZ_JAFBCL010000001.1"/>
</dbReference>
<sequence length="262" mass="28482">MRSRTPAGNAPEQEEAHGHAAPAPASPLQNLLDLQRQVGNRAVSGMLANVQRASPASSISTLSPPPSDMDLDEPYPGLEQDRPAEQSAQDRQREFGAVVAGHGAFNENHLDPEAPNSRRKAATFTVPDGMEVIMYAPPGAYFDDRPANRVEQLTSLSADDLEMKHSDSNQVQPLPPGYPRTYRAGEQVINYTVQKPDGLNVESTSITVDRPTTLSALVVNAAQAGHTKVHYACCGSGLTDNPRFRDLFTHRGWYVRFKDPSA</sequence>
<evidence type="ECO:0000313" key="3">
    <source>
        <dbReference type="EMBL" id="MBM7814768.1"/>
    </source>
</evidence>
<dbReference type="AlphaFoldDB" id="A0A8T8HX98"/>
<evidence type="ECO:0000256" key="1">
    <source>
        <dbReference type="SAM" id="MobiDB-lite"/>
    </source>
</evidence>
<feature type="compositionally biased region" description="Basic and acidic residues" evidence="1">
    <location>
        <begin position="79"/>
        <end position="92"/>
    </location>
</feature>
<reference evidence="4" key="2">
    <citation type="submission" date="2021-04" db="EMBL/GenBank/DDBJ databases">
        <title>Saccharothrix algeriensis WGS.</title>
        <authorList>
            <person name="Stuskova K."/>
            <person name="Hakalova E."/>
            <person name="Tebbal A.B."/>
            <person name="Eichmeier A."/>
        </authorList>
    </citation>
    <scope>NUCLEOTIDE SEQUENCE</scope>
    <source>
        <strain evidence="4">NRRL B-24137</strain>
    </source>
</reference>
<feature type="compositionally biased region" description="Polar residues" evidence="1">
    <location>
        <begin position="51"/>
        <end position="62"/>
    </location>
</feature>
<dbReference type="Proteomes" id="UP001195724">
    <property type="component" value="Unassembled WGS sequence"/>
</dbReference>
<keyword evidence="6" id="KW-1185">Reference proteome</keyword>
<feature type="domain" description="Putative adhesin Stv" evidence="2">
    <location>
        <begin position="97"/>
        <end position="235"/>
    </location>
</feature>
<proteinExistence type="predicted"/>
<feature type="region of interest" description="Disordered" evidence="1">
    <location>
        <begin position="1"/>
        <end position="36"/>
    </location>
</feature>
<organism evidence="4 5">
    <name type="scientific">Saccharothrix algeriensis</name>
    <dbReference type="NCBI Taxonomy" id="173560"/>
    <lineage>
        <taxon>Bacteria</taxon>
        <taxon>Bacillati</taxon>
        <taxon>Actinomycetota</taxon>
        <taxon>Actinomycetes</taxon>
        <taxon>Pseudonocardiales</taxon>
        <taxon>Pseudonocardiaceae</taxon>
        <taxon>Saccharothrix</taxon>
    </lineage>
</organism>
<dbReference type="Proteomes" id="UP000671828">
    <property type="component" value="Chromosome"/>
</dbReference>
<protein>
    <recommendedName>
        <fullName evidence="2">Putative adhesin Stv domain-containing protein</fullName>
    </recommendedName>
</protein>
<evidence type="ECO:0000313" key="4">
    <source>
        <dbReference type="EMBL" id="QTR03047.1"/>
    </source>
</evidence>
<dbReference type="InterPro" id="IPR049002">
    <property type="entry name" value="Stv"/>
</dbReference>
<gene>
    <name evidence="4" type="ORF">J7S33_29380</name>
    <name evidence="3" type="ORF">JOE68_005633</name>
</gene>
<evidence type="ECO:0000313" key="6">
    <source>
        <dbReference type="Proteomes" id="UP001195724"/>
    </source>
</evidence>
<name>A0A8T8HX98_9PSEU</name>
<evidence type="ECO:0000313" key="5">
    <source>
        <dbReference type="Proteomes" id="UP000671828"/>
    </source>
</evidence>
<dbReference type="EMBL" id="JAFBCL010000001">
    <property type="protein sequence ID" value="MBM7814768.1"/>
    <property type="molecule type" value="Genomic_DNA"/>
</dbReference>
<dbReference type="Pfam" id="PF21527">
    <property type="entry name" value="Stv"/>
    <property type="match status" value="1"/>
</dbReference>
<dbReference type="EMBL" id="CP072788">
    <property type="protein sequence ID" value="QTR03047.1"/>
    <property type="molecule type" value="Genomic_DNA"/>
</dbReference>
<accession>A0A8T8HX98</accession>